<reference evidence="5" key="1">
    <citation type="submission" date="2016-09" db="EMBL/GenBank/DDBJ databases">
        <authorList>
            <person name="Koehorst J."/>
        </authorList>
    </citation>
    <scope>NUCLEOTIDE SEQUENCE [LARGE SCALE GENOMIC DNA]</scope>
</reference>
<dbReference type="OrthoDB" id="9798006at2"/>
<dbReference type="GO" id="GO:0016747">
    <property type="term" value="F:acyltransferase activity, transferring groups other than amino-acyl groups"/>
    <property type="evidence" value="ECO:0007669"/>
    <property type="project" value="InterPro"/>
</dbReference>
<keyword evidence="2 4" id="KW-0012">Acyltransferase</keyword>
<protein>
    <submittedName>
        <fullName evidence="4">Acyl-coa n-acyltransferase</fullName>
    </submittedName>
</protein>
<keyword evidence="1 4" id="KW-0808">Transferase</keyword>
<proteinExistence type="predicted"/>
<evidence type="ECO:0000256" key="2">
    <source>
        <dbReference type="ARBA" id="ARBA00023315"/>
    </source>
</evidence>
<dbReference type="Proteomes" id="UP000176204">
    <property type="component" value="Chromosome I"/>
</dbReference>
<dbReference type="Gene3D" id="3.40.630.30">
    <property type="match status" value="1"/>
</dbReference>
<dbReference type="EMBL" id="LT629973">
    <property type="protein sequence ID" value="SEH95595.1"/>
    <property type="molecule type" value="Genomic_DNA"/>
</dbReference>
<gene>
    <name evidence="4" type="ORF">PYTT_2050</name>
</gene>
<evidence type="ECO:0000313" key="5">
    <source>
        <dbReference type="Proteomes" id="UP000176204"/>
    </source>
</evidence>
<keyword evidence="5" id="KW-1185">Reference proteome</keyword>
<dbReference type="InterPro" id="IPR000182">
    <property type="entry name" value="GNAT_dom"/>
</dbReference>
<dbReference type="InterPro" id="IPR016181">
    <property type="entry name" value="Acyl_CoA_acyltransferase"/>
</dbReference>
<accession>A0A1H6M9D1</accession>
<dbReference type="Pfam" id="PF00583">
    <property type="entry name" value="Acetyltransf_1"/>
    <property type="match status" value="1"/>
</dbReference>
<organism evidence="4 5">
    <name type="scientific">Akkermansia glycaniphila</name>
    <dbReference type="NCBI Taxonomy" id="1679444"/>
    <lineage>
        <taxon>Bacteria</taxon>
        <taxon>Pseudomonadati</taxon>
        <taxon>Verrucomicrobiota</taxon>
        <taxon>Verrucomicrobiia</taxon>
        <taxon>Verrucomicrobiales</taxon>
        <taxon>Akkermansiaceae</taxon>
        <taxon>Akkermansia</taxon>
    </lineage>
</organism>
<dbReference type="PANTHER" id="PTHR43072:SF23">
    <property type="entry name" value="UPF0039 PROTEIN C11D3.02C"/>
    <property type="match status" value="1"/>
</dbReference>
<evidence type="ECO:0000313" key="4">
    <source>
        <dbReference type="EMBL" id="SEH95595.1"/>
    </source>
</evidence>
<sequence length="202" mass="22287">MQGRGSAMAGAVKAFEAVLCGVPVLDGCSRLCYTASMDDVLFERMGEAHRAAVMQLFNIYVESGTAAFSDSALPMDAYDRFLEDAKSYPSFVLMDPLSGAAIGFCMLREWLSSPTFRRTACVTYFLAPAYLSRGLGTLCLDLLIREAEGMGICHLIAEVSEENARSLRFHEKHGFRRVALLENIGFKLGREFGIVLMQRDIS</sequence>
<evidence type="ECO:0000259" key="3">
    <source>
        <dbReference type="PROSITE" id="PS51186"/>
    </source>
</evidence>
<evidence type="ECO:0000256" key="1">
    <source>
        <dbReference type="ARBA" id="ARBA00022679"/>
    </source>
</evidence>
<dbReference type="KEGG" id="agl:PYTT_2050"/>
<dbReference type="CDD" id="cd04301">
    <property type="entry name" value="NAT_SF"/>
    <property type="match status" value="1"/>
</dbReference>
<dbReference type="SUPFAM" id="SSF55729">
    <property type="entry name" value="Acyl-CoA N-acyltransferases (Nat)"/>
    <property type="match status" value="1"/>
</dbReference>
<feature type="domain" description="N-acetyltransferase" evidence="3">
    <location>
        <begin position="40"/>
        <end position="202"/>
    </location>
</feature>
<dbReference type="PROSITE" id="PS51186">
    <property type="entry name" value="GNAT"/>
    <property type="match status" value="1"/>
</dbReference>
<dbReference type="AlphaFoldDB" id="A0A1H6M9D1"/>
<dbReference type="PANTHER" id="PTHR43072">
    <property type="entry name" value="N-ACETYLTRANSFERASE"/>
    <property type="match status" value="1"/>
</dbReference>
<name>A0A1H6M9D1_9BACT</name>